<sequence>MGKRNLIVAVKESEYVERLADYIRHAAFGESWQLTAFTNPAALRGFVRGGYPVDLLAAQPAMLDELGELPDHLAVAALVEYRGQSRFEAEIMQFQPLPLLLQAFTAHFAASGHTLPRPATRGKGPAVIAVYSASGGTGKTTLALQLAQQAGISGIPAFYLNLEQWNASLSTDGGGGGGDFAKLLYTLQSEPDQGASAVAALRKRHPTLGMDSIAPCDNPEERLTLGAEHAKSLLAAIADTGDYGCVAVDLDTRLDALHIGIFETCDVAVWLMTPDAASLKKNELALQYGERKYGTAFGEQRSKFRFVQVGGSPSEPAVYGGGNIRVDMVLPRVEEWASGGPLSGTGEMAPHYRGAVESLLRKLGIA</sequence>
<protein>
    <recommendedName>
        <fullName evidence="3">ParA family protein</fullName>
    </recommendedName>
</protein>
<comment type="caution">
    <text evidence="1">The sequence shown here is derived from an EMBL/GenBank/DDBJ whole genome shotgun (WGS) entry which is preliminary data.</text>
</comment>
<dbReference type="EMBL" id="JAAAMV010000029">
    <property type="protein sequence ID" value="NBD27668.1"/>
    <property type="molecule type" value="Genomic_DNA"/>
</dbReference>
<organism evidence="1 2">
    <name type="scientific">Paenibacillus glycinis</name>
    <dbReference type="NCBI Taxonomy" id="2697035"/>
    <lineage>
        <taxon>Bacteria</taxon>
        <taxon>Bacillati</taxon>
        <taxon>Bacillota</taxon>
        <taxon>Bacilli</taxon>
        <taxon>Bacillales</taxon>
        <taxon>Paenibacillaceae</taxon>
        <taxon>Paenibacillus</taxon>
    </lineage>
</organism>
<dbReference type="Proteomes" id="UP000665561">
    <property type="component" value="Unassembled WGS sequence"/>
</dbReference>
<dbReference type="InterPro" id="IPR027417">
    <property type="entry name" value="P-loop_NTPase"/>
</dbReference>
<evidence type="ECO:0000313" key="2">
    <source>
        <dbReference type="Proteomes" id="UP000665561"/>
    </source>
</evidence>
<dbReference type="Gene3D" id="3.40.50.10850">
    <property type="entry name" value="Ntrc-like two-domain protein"/>
    <property type="match status" value="1"/>
</dbReference>
<keyword evidence="2" id="KW-1185">Reference proteome</keyword>
<dbReference type="Gene3D" id="3.40.50.300">
    <property type="entry name" value="P-loop containing nucleotide triphosphate hydrolases"/>
    <property type="match status" value="1"/>
</dbReference>
<reference evidence="1 2" key="1">
    <citation type="submission" date="2020-01" db="EMBL/GenBank/DDBJ databases">
        <title>Paenibacillus soybeanensis sp. nov. isolated from the nodules of soybean (Glycine max(L.) Merr).</title>
        <authorList>
            <person name="Wang H."/>
        </authorList>
    </citation>
    <scope>NUCLEOTIDE SEQUENCE [LARGE SCALE GENOMIC DNA]</scope>
    <source>
        <strain evidence="1 2">T1</strain>
    </source>
</reference>
<evidence type="ECO:0008006" key="3">
    <source>
        <dbReference type="Google" id="ProtNLM"/>
    </source>
</evidence>
<evidence type="ECO:0000313" key="1">
    <source>
        <dbReference type="EMBL" id="NBD27668.1"/>
    </source>
</evidence>
<name>A0ABW9XY66_9BACL</name>
<dbReference type="RefSeq" id="WP_161746690.1">
    <property type="nucleotide sequence ID" value="NZ_JAAAMV010000029.1"/>
</dbReference>
<proteinExistence type="predicted"/>
<dbReference type="SUPFAM" id="SSF52540">
    <property type="entry name" value="P-loop containing nucleoside triphosphate hydrolases"/>
    <property type="match status" value="1"/>
</dbReference>
<accession>A0ABW9XY66</accession>
<gene>
    <name evidence="1" type="ORF">GT019_27660</name>
</gene>